<dbReference type="eggNOG" id="COG1684">
    <property type="taxonomic scope" value="Bacteria"/>
</dbReference>
<name>A0A0H4WXZ3_9BACT</name>
<organism evidence="8 9">
    <name type="scientific">Pseudomyxococcus hansupus</name>
    <dbReference type="NCBI Taxonomy" id="1297742"/>
    <lineage>
        <taxon>Bacteria</taxon>
        <taxon>Pseudomonadati</taxon>
        <taxon>Myxococcota</taxon>
        <taxon>Myxococcia</taxon>
        <taxon>Myxococcales</taxon>
        <taxon>Cystobacterineae</taxon>
        <taxon>Myxococcaceae</taxon>
        <taxon>Pseudomyxococcus</taxon>
    </lineage>
</organism>
<comment type="similarity">
    <text evidence="2">Belongs to the FliR/MopE/SpaR family.</text>
</comment>
<feature type="transmembrane region" description="Helical" evidence="7">
    <location>
        <begin position="79"/>
        <end position="101"/>
    </location>
</feature>
<feature type="transmembrane region" description="Helical" evidence="7">
    <location>
        <begin position="224"/>
        <end position="250"/>
    </location>
</feature>
<reference evidence="8 9" key="1">
    <citation type="journal article" date="2016" name="PLoS ONE">
        <title>Complete Genome Sequence and Comparative Genomics of a Novel Myxobacterium Myxococcus hansupus.</title>
        <authorList>
            <person name="Sharma G."/>
            <person name="Narwani T."/>
            <person name="Subramanian S."/>
        </authorList>
    </citation>
    <scope>NUCLEOTIDE SEQUENCE [LARGE SCALE GENOMIC DNA]</scope>
    <source>
        <strain evidence="9">mixupus</strain>
    </source>
</reference>
<dbReference type="Proteomes" id="UP000009026">
    <property type="component" value="Chromosome"/>
</dbReference>
<evidence type="ECO:0000256" key="1">
    <source>
        <dbReference type="ARBA" id="ARBA00004651"/>
    </source>
</evidence>
<dbReference type="KEGG" id="mym:A176_004591"/>
<dbReference type="PANTHER" id="PTHR30065:SF1">
    <property type="entry name" value="SURFACE PRESENTATION OF ANTIGENS PROTEIN SPAR"/>
    <property type="match status" value="1"/>
</dbReference>
<evidence type="ECO:0000256" key="4">
    <source>
        <dbReference type="ARBA" id="ARBA00022692"/>
    </source>
</evidence>
<dbReference type="GO" id="GO:0006605">
    <property type="term" value="P:protein targeting"/>
    <property type="evidence" value="ECO:0007669"/>
    <property type="project" value="InterPro"/>
</dbReference>
<dbReference type="RefSeq" id="WP_002637060.1">
    <property type="nucleotide sequence ID" value="NZ_CP012109.1"/>
</dbReference>
<evidence type="ECO:0000256" key="2">
    <source>
        <dbReference type="ARBA" id="ARBA00009772"/>
    </source>
</evidence>
<proteinExistence type="inferred from homology"/>
<dbReference type="EMBL" id="CP012109">
    <property type="protein sequence ID" value="AKQ67679.1"/>
    <property type="molecule type" value="Genomic_DNA"/>
</dbReference>
<dbReference type="PANTHER" id="PTHR30065">
    <property type="entry name" value="FLAGELLAR BIOSYNTHETIC PROTEIN FLIR"/>
    <property type="match status" value="1"/>
</dbReference>
<feature type="transmembrane region" description="Helical" evidence="7">
    <location>
        <begin position="195"/>
        <end position="218"/>
    </location>
</feature>
<gene>
    <name evidence="8" type="ORF">A176_004591</name>
</gene>
<keyword evidence="8" id="KW-0969">Cilium</keyword>
<dbReference type="Pfam" id="PF01311">
    <property type="entry name" value="Bac_export_1"/>
    <property type="match status" value="1"/>
</dbReference>
<feature type="transmembrane region" description="Helical" evidence="7">
    <location>
        <begin position="16"/>
        <end position="40"/>
    </location>
</feature>
<keyword evidence="9" id="KW-1185">Reference proteome</keyword>
<keyword evidence="8" id="KW-0282">Flagellum</keyword>
<keyword evidence="3" id="KW-1003">Cell membrane</keyword>
<dbReference type="AlphaFoldDB" id="A0A0H4WXZ3"/>
<accession>A0A0H4WXZ3</accession>
<dbReference type="GO" id="GO:0005886">
    <property type="term" value="C:plasma membrane"/>
    <property type="evidence" value="ECO:0007669"/>
    <property type="project" value="UniProtKB-SubCell"/>
</dbReference>
<sequence length="272" mass="29272">MNVADLVAELGTRANVSAVIFTVALVMCRVMPLLIFSPFLGGEVVPTELKMGIGLTLSIVLYPIIAGSVTAIPLSAMPYIALMAKEIFIGFTMAFVVNTLFEAARVAGNLVDTMAGSNNAQLYVPQLGQQVTLFSSFKVQLTVVLFLTLDGHHVIIQALADSLVAIPLDGFPNFNSGPWPFFDLMIRVFANLLKVSLALAAPGMLATFLTDVALGAINRVAPQIQVFFISMSVKPLVSVLLIFLVLGSLMDRLQGEMVQMLRTLNVTIRLLS</sequence>
<dbReference type="STRING" id="1297742.A176_004591"/>
<dbReference type="InterPro" id="IPR002010">
    <property type="entry name" value="T3SS_IM_R"/>
</dbReference>
<dbReference type="PATRIC" id="fig|1297742.4.peg.4636"/>
<keyword evidence="6 7" id="KW-0472">Membrane</keyword>
<dbReference type="PRINTS" id="PR00953">
    <property type="entry name" value="TYPE3IMRPROT"/>
</dbReference>
<evidence type="ECO:0000313" key="9">
    <source>
        <dbReference type="Proteomes" id="UP000009026"/>
    </source>
</evidence>
<protein>
    <submittedName>
        <fullName evidence="8">Flagellar biosynthesis protein FliR</fullName>
    </submittedName>
</protein>
<evidence type="ECO:0000256" key="6">
    <source>
        <dbReference type="ARBA" id="ARBA00023136"/>
    </source>
</evidence>
<feature type="transmembrane region" description="Helical" evidence="7">
    <location>
        <begin position="52"/>
        <end position="73"/>
    </location>
</feature>
<evidence type="ECO:0000256" key="7">
    <source>
        <dbReference type="SAM" id="Phobius"/>
    </source>
</evidence>
<evidence type="ECO:0000313" key="8">
    <source>
        <dbReference type="EMBL" id="AKQ67679.1"/>
    </source>
</evidence>
<dbReference type="OrthoDB" id="9797790at2"/>
<keyword evidence="5 7" id="KW-1133">Transmembrane helix</keyword>
<evidence type="ECO:0000256" key="5">
    <source>
        <dbReference type="ARBA" id="ARBA00022989"/>
    </source>
</evidence>
<comment type="subcellular location">
    <subcellularLocation>
        <location evidence="1">Cell membrane</location>
        <topology evidence="1">Multi-pass membrane protein</topology>
    </subcellularLocation>
</comment>
<evidence type="ECO:0000256" key="3">
    <source>
        <dbReference type="ARBA" id="ARBA00022475"/>
    </source>
</evidence>
<keyword evidence="8" id="KW-0966">Cell projection</keyword>
<keyword evidence="4 7" id="KW-0812">Transmembrane</keyword>